<dbReference type="AlphaFoldDB" id="D5GG54"/>
<keyword evidence="1" id="KW-0812">Transmembrane</keyword>
<protein>
    <submittedName>
        <fullName evidence="2">(Perigord truffle) hypothetical protein</fullName>
    </submittedName>
</protein>
<evidence type="ECO:0000313" key="3">
    <source>
        <dbReference type="Proteomes" id="UP000006911"/>
    </source>
</evidence>
<reference evidence="2 3" key="1">
    <citation type="journal article" date="2010" name="Nature">
        <title>Perigord black truffle genome uncovers evolutionary origins and mechanisms of symbiosis.</title>
        <authorList>
            <person name="Martin F."/>
            <person name="Kohler A."/>
            <person name="Murat C."/>
            <person name="Balestrini R."/>
            <person name="Coutinho P.M."/>
            <person name="Jaillon O."/>
            <person name="Montanini B."/>
            <person name="Morin E."/>
            <person name="Noel B."/>
            <person name="Percudani R."/>
            <person name="Porcel B."/>
            <person name="Rubini A."/>
            <person name="Amicucci A."/>
            <person name="Amselem J."/>
            <person name="Anthouard V."/>
            <person name="Arcioni S."/>
            <person name="Artiguenave F."/>
            <person name="Aury J.M."/>
            <person name="Ballario P."/>
            <person name="Bolchi A."/>
            <person name="Brenna A."/>
            <person name="Brun A."/>
            <person name="Buee M."/>
            <person name="Cantarel B."/>
            <person name="Chevalier G."/>
            <person name="Couloux A."/>
            <person name="Da Silva C."/>
            <person name="Denoeud F."/>
            <person name="Duplessis S."/>
            <person name="Ghignone S."/>
            <person name="Hilselberger B."/>
            <person name="Iotti M."/>
            <person name="Marcais B."/>
            <person name="Mello A."/>
            <person name="Miranda M."/>
            <person name="Pacioni G."/>
            <person name="Quesneville H."/>
            <person name="Riccioni C."/>
            <person name="Ruotolo R."/>
            <person name="Splivallo R."/>
            <person name="Stocchi V."/>
            <person name="Tisserant E."/>
            <person name="Viscomi A.R."/>
            <person name="Zambonelli A."/>
            <person name="Zampieri E."/>
            <person name="Henrissat B."/>
            <person name="Lebrun M.H."/>
            <person name="Paolocci F."/>
            <person name="Bonfante P."/>
            <person name="Ottonello S."/>
            <person name="Wincker P."/>
        </authorList>
    </citation>
    <scope>NUCLEOTIDE SEQUENCE [LARGE SCALE GENOMIC DNA]</scope>
    <source>
        <strain evidence="2 3">Mel28</strain>
    </source>
</reference>
<feature type="transmembrane region" description="Helical" evidence="1">
    <location>
        <begin position="82"/>
        <end position="101"/>
    </location>
</feature>
<evidence type="ECO:0000313" key="2">
    <source>
        <dbReference type="EMBL" id="CAZ83497.1"/>
    </source>
</evidence>
<accession>D5GG54</accession>
<keyword evidence="1" id="KW-1133">Transmembrane helix</keyword>
<sequence>MDSPLHTKSTPLPLSAKLPLTLLPSLMLGTTLGLALGAKRSALVFRAENAHRIPRTTRGWYFYHKSKNYYTMLGAAREGMRSGVRVAGWVGGFVLAGGVVGEVLGPLGGGVVAGLSVAGVFSWINRFSYGMAVTTAKRGLFFGFLFGAGEEAIGYIGRKKREIEEQKGWEGTSW</sequence>
<dbReference type="OMA" id="FSWINRF"/>
<dbReference type="RefSeq" id="XP_002839306.1">
    <property type="nucleotide sequence ID" value="XM_002839260.1"/>
</dbReference>
<feature type="transmembrane region" description="Helical" evidence="1">
    <location>
        <begin position="107"/>
        <end position="124"/>
    </location>
</feature>
<dbReference type="Proteomes" id="UP000006911">
    <property type="component" value="Unassembled WGS sequence"/>
</dbReference>
<proteinExistence type="predicted"/>
<name>D5GG54_TUBMM</name>
<dbReference type="PANTHER" id="PTHR37852">
    <property type="entry name" value="YALI0B21208P"/>
    <property type="match status" value="1"/>
</dbReference>
<organism evidence="2 3">
    <name type="scientific">Tuber melanosporum (strain Mel28)</name>
    <name type="common">Perigord black truffle</name>
    <dbReference type="NCBI Taxonomy" id="656061"/>
    <lineage>
        <taxon>Eukaryota</taxon>
        <taxon>Fungi</taxon>
        <taxon>Dikarya</taxon>
        <taxon>Ascomycota</taxon>
        <taxon>Pezizomycotina</taxon>
        <taxon>Pezizomycetes</taxon>
        <taxon>Pezizales</taxon>
        <taxon>Tuberaceae</taxon>
        <taxon>Tuber</taxon>
    </lineage>
</organism>
<dbReference type="InParanoid" id="D5GG54"/>
<keyword evidence="1" id="KW-0472">Membrane</keyword>
<dbReference type="HOGENOM" id="CLU_085417_1_0_1"/>
<dbReference type="eggNOG" id="ENOG502S3TP">
    <property type="taxonomic scope" value="Eukaryota"/>
</dbReference>
<keyword evidence="3" id="KW-1185">Reference proteome</keyword>
<evidence type="ECO:0000256" key="1">
    <source>
        <dbReference type="SAM" id="Phobius"/>
    </source>
</evidence>
<dbReference type="GeneID" id="9184559"/>
<gene>
    <name evidence="2" type="ORF">GSTUM_00007202001</name>
</gene>
<dbReference type="STRING" id="656061.D5GG54"/>
<dbReference type="PANTHER" id="PTHR37852:SF1">
    <property type="entry name" value="HIG1 DOMAIN-CONTAINING PROTEIN"/>
    <property type="match status" value="1"/>
</dbReference>
<feature type="transmembrane region" description="Helical" evidence="1">
    <location>
        <begin position="20"/>
        <end position="38"/>
    </location>
</feature>
<dbReference type="KEGG" id="tml:GSTUM_00007202001"/>
<dbReference type="EMBL" id="FN430242">
    <property type="protein sequence ID" value="CAZ83497.1"/>
    <property type="molecule type" value="Genomic_DNA"/>
</dbReference>